<protein>
    <submittedName>
        <fullName evidence="1">Metallophosphoesterase</fullName>
    </submittedName>
</protein>
<sequence>MEYKIIQNYSELNNWLLENYDFEESMFLEVNENPIEITIGQIISGNYEANTEMQIARFKIIPSEVFEFTFDKQTMFPGEKYGLEEIIPLEPEFGIGLQFNSYKINGYKSFKLLASEIKIEKLETLKTVFKPWVSNDEMYITSTLQEIPKPAFWIEKLAQNGFRTGFRYYAGQEKPVDKVPYPDYQGYFIQLKEKIDTTEKGLFFKHVSIDNANLNITIYNSQIPENMWHCMTKILSDFQGVIIYSGNCKFSGEGWKEYLHTGQINSILQR</sequence>
<evidence type="ECO:0000313" key="1">
    <source>
        <dbReference type="EMBL" id="OOH94136.1"/>
    </source>
</evidence>
<proteinExistence type="predicted"/>
<dbReference type="AlphaFoldDB" id="A0A1T3FFU4"/>
<dbReference type="EMBL" id="MPOG01000014">
    <property type="protein sequence ID" value="OOH94136.1"/>
    <property type="molecule type" value="Genomic_DNA"/>
</dbReference>
<dbReference type="RefSeq" id="WP_070904465.1">
    <property type="nucleotide sequence ID" value="NZ_CP016378.1"/>
</dbReference>
<comment type="caution">
    <text evidence="1">The sequence shown here is derived from an EMBL/GenBank/DDBJ whole genome shotgun (WGS) entry which is preliminary data.</text>
</comment>
<reference evidence="1 2" key="1">
    <citation type="submission" date="2016-11" db="EMBL/GenBank/DDBJ databases">
        <title>Genome sequence and comparative genomic analysis of clinical strain Elizabethkingia meningoseptica 61421 PRCM.</title>
        <authorList>
            <person name="Wang M."/>
            <person name="Hu S."/>
            <person name="Cao L."/>
            <person name="Jiang T."/>
            <person name="Zhou Y."/>
            <person name="Ming D."/>
        </authorList>
    </citation>
    <scope>NUCLEOTIDE SEQUENCE [LARGE SCALE GENOMIC DNA]</scope>
    <source>
        <strain evidence="1 2">61421 PRCM</strain>
    </source>
</reference>
<accession>A0A1T3FFU4</accession>
<gene>
    <name evidence="1" type="ORF">BMF97_12275</name>
</gene>
<dbReference type="eggNOG" id="COG2129">
    <property type="taxonomic scope" value="Bacteria"/>
</dbReference>
<organism evidence="1 2">
    <name type="scientific">Elizabethkingia meningoseptica</name>
    <name type="common">Chryseobacterium meningosepticum</name>
    <dbReference type="NCBI Taxonomy" id="238"/>
    <lineage>
        <taxon>Bacteria</taxon>
        <taxon>Pseudomonadati</taxon>
        <taxon>Bacteroidota</taxon>
        <taxon>Flavobacteriia</taxon>
        <taxon>Flavobacteriales</taxon>
        <taxon>Weeksellaceae</taxon>
        <taxon>Elizabethkingia</taxon>
    </lineage>
</organism>
<dbReference type="OrthoDB" id="3035306at2"/>
<name>A0A1T3FFU4_ELIME</name>
<keyword evidence="2" id="KW-1185">Reference proteome</keyword>
<evidence type="ECO:0000313" key="2">
    <source>
        <dbReference type="Proteomes" id="UP000188947"/>
    </source>
</evidence>
<dbReference type="Proteomes" id="UP000188947">
    <property type="component" value="Unassembled WGS sequence"/>
</dbReference>